<dbReference type="EMBL" id="QAAA01000002">
    <property type="protein sequence ID" value="PTN03679.1"/>
    <property type="molecule type" value="Genomic_DNA"/>
</dbReference>
<dbReference type="InterPro" id="IPR036249">
    <property type="entry name" value="Thioredoxin-like_sf"/>
</dbReference>
<evidence type="ECO:0000313" key="3">
    <source>
        <dbReference type="Proteomes" id="UP000243859"/>
    </source>
</evidence>
<dbReference type="RefSeq" id="WP_107890950.1">
    <property type="nucleotide sequence ID" value="NZ_NHSI01000031.1"/>
</dbReference>
<organism evidence="2 3">
    <name type="scientific">Rhodovulum imhoffii</name>
    <dbReference type="NCBI Taxonomy" id="365340"/>
    <lineage>
        <taxon>Bacteria</taxon>
        <taxon>Pseudomonadati</taxon>
        <taxon>Pseudomonadota</taxon>
        <taxon>Alphaproteobacteria</taxon>
        <taxon>Rhodobacterales</taxon>
        <taxon>Paracoccaceae</taxon>
        <taxon>Rhodovulum</taxon>
    </lineage>
</organism>
<keyword evidence="3" id="KW-1185">Reference proteome</keyword>
<gene>
    <name evidence="2" type="ORF">C8N32_102206</name>
</gene>
<reference evidence="2 3" key="1">
    <citation type="submission" date="2018-04" db="EMBL/GenBank/DDBJ databases">
        <title>Genomic Encyclopedia of Archaeal and Bacterial Type Strains, Phase II (KMG-II): from individual species to whole genera.</title>
        <authorList>
            <person name="Goeker M."/>
        </authorList>
    </citation>
    <scope>NUCLEOTIDE SEQUENCE [LARGE SCALE GENOMIC DNA]</scope>
    <source>
        <strain evidence="2 3">DSM 18064</strain>
    </source>
</reference>
<dbReference type="SUPFAM" id="SSF52833">
    <property type="entry name" value="Thioredoxin-like"/>
    <property type="match status" value="1"/>
</dbReference>
<evidence type="ECO:0000313" key="2">
    <source>
        <dbReference type="EMBL" id="PTN03679.1"/>
    </source>
</evidence>
<evidence type="ECO:0000259" key="1">
    <source>
        <dbReference type="Pfam" id="PF18312"/>
    </source>
</evidence>
<name>A0A2T5BVS1_9RHOB</name>
<accession>A0A2T5BVS1</accession>
<dbReference type="Proteomes" id="UP000243859">
    <property type="component" value="Unassembled WGS sequence"/>
</dbReference>
<dbReference type="OrthoDB" id="7859070at2"/>
<protein>
    <submittedName>
        <fullName evidence="2">Thioredoxin-like protein</fullName>
    </submittedName>
</protein>
<dbReference type="AlphaFoldDB" id="A0A2T5BVS1"/>
<sequence length="236" mass="25754">MKYILPFLLLAIPAGALELSPEQRNAFGAELRSYLLEHPEVVREALRQAETHRYTREAQNDLARLNENAGALFDSPQDWAEGRGDVTLVAFVDYACASCADMPAVARAMATRDTALRIVMKDYAPGPETGAARLAQAILHVDGPDAYLKAQRALFALPDHTPTTLRALAHRISTAPQAVLTHMEAPETHATIARTARLARTLDLGPAPVWVLPDALVRGDVPPIALTRAIDRTRSR</sequence>
<dbReference type="Gene3D" id="3.40.30.10">
    <property type="entry name" value="Glutaredoxin"/>
    <property type="match status" value="1"/>
</dbReference>
<dbReference type="Pfam" id="PF18312">
    <property type="entry name" value="ScsC_N"/>
    <property type="match status" value="1"/>
</dbReference>
<proteinExistence type="predicted"/>
<dbReference type="InterPro" id="IPR041205">
    <property type="entry name" value="ScsC_N"/>
</dbReference>
<comment type="caution">
    <text evidence="2">The sequence shown here is derived from an EMBL/GenBank/DDBJ whole genome shotgun (WGS) entry which is preliminary data.</text>
</comment>
<feature type="domain" description="Copper resistance protein ScsC N-terminal" evidence="1">
    <location>
        <begin position="23"/>
        <end position="46"/>
    </location>
</feature>